<sequence>MASASSEKQDITEPLLERSGSTGDEPAHARQPSAGQPQEAIPSSNDCYDEEAAQGLPAPSSSVDDLQLQNLPQATSRWRAQRALMVAWLLGSVVTLLLSSFSPFLGTTAGLAGITGSSWYFCHCCGVKQAKDIAANVRIVRRLAVVAGWLSGLYTVLLAVVSSDICSADEAYSEYCTALRAMFFILTVWHFMHAALSVYVARKAYKIEPLLNPFTSGMLS</sequence>
<gene>
    <name evidence="3" type="ORF">WJX74_010874</name>
</gene>
<dbReference type="Proteomes" id="UP001438707">
    <property type="component" value="Unassembled WGS sequence"/>
</dbReference>
<feature type="transmembrane region" description="Helical" evidence="2">
    <location>
        <begin position="181"/>
        <end position="201"/>
    </location>
</feature>
<feature type="compositionally biased region" description="Polar residues" evidence="1">
    <location>
        <begin position="33"/>
        <end position="46"/>
    </location>
</feature>
<dbReference type="EMBL" id="JALJOS010000001">
    <property type="protein sequence ID" value="KAK9845127.1"/>
    <property type="molecule type" value="Genomic_DNA"/>
</dbReference>
<protein>
    <recommendedName>
        <fullName evidence="5">Transmembrane protein</fullName>
    </recommendedName>
</protein>
<keyword evidence="2" id="KW-0812">Transmembrane</keyword>
<comment type="caution">
    <text evidence="3">The sequence shown here is derived from an EMBL/GenBank/DDBJ whole genome shotgun (WGS) entry which is preliminary data.</text>
</comment>
<keyword evidence="2" id="KW-0472">Membrane</keyword>
<keyword evidence="4" id="KW-1185">Reference proteome</keyword>
<evidence type="ECO:0000313" key="3">
    <source>
        <dbReference type="EMBL" id="KAK9845127.1"/>
    </source>
</evidence>
<feature type="region of interest" description="Disordered" evidence="1">
    <location>
        <begin position="1"/>
        <end position="64"/>
    </location>
</feature>
<feature type="transmembrane region" description="Helical" evidence="2">
    <location>
        <begin position="108"/>
        <end position="127"/>
    </location>
</feature>
<evidence type="ECO:0000256" key="1">
    <source>
        <dbReference type="SAM" id="MobiDB-lite"/>
    </source>
</evidence>
<evidence type="ECO:0000256" key="2">
    <source>
        <dbReference type="SAM" id="Phobius"/>
    </source>
</evidence>
<accession>A0AAW1SGH6</accession>
<organism evidence="3 4">
    <name type="scientific">Apatococcus lobatus</name>
    <dbReference type="NCBI Taxonomy" id="904363"/>
    <lineage>
        <taxon>Eukaryota</taxon>
        <taxon>Viridiplantae</taxon>
        <taxon>Chlorophyta</taxon>
        <taxon>core chlorophytes</taxon>
        <taxon>Trebouxiophyceae</taxon>
        <taxon>Chlorellales</taxon>
        <taxon>Chlorellaceae</taxon>
        <taxon>Apatococcus</taxon>
    </lineage>
</organism>
<dbReference type="AlphaFoldDB" id="A0AAW1SGH6"/>
<evidence type="ECO:0008006" key="5">
    <source>
        <dbReference type="Google" id="ProtNLM"/>
    </source>
</evidence>
<feature type="transmembrane region" description="Helical" evidence="2">
    <location>
        <begin position="139"/>
        <end position="161"/>
    </location>
</feature>
<evidence type="ECO:0000313" key="4">
    <source>
        <dbReference type="Proteomes" id="UP001438707"/>
    </source>
</evidence>
<reference evidence="3 4" key="1">
    <citation type="journal article" date="2024" name="Nat. Commun.">
        <title>Phylogenomics reveals the evolutionary origins of lichenization in chlorophyte algae.</title>
        <authorList>
            <person name="Puginier C."/>
            <person name="Libourel C."/>
            <person name="Otte J."/>
            <person name="Skaloud P."/>
            <person name="Haon M."/>
            <person name="Grisel S."/>
            <person name="Petersen M."/>
            <person name="Berrin J.G."/>
            <person name="Delaux P.M."/>
            <person name="Dal Grande F."/>
            <person name="Keller J."/>
        </authorList>
    </citation>
    <scope>NUCLEOTIDE SEQUENCE [LARGE SCALE GENOMIC DNA]</scope>
    <source>
        <strain evidence="3 4">SAG 2145</strain>
    </source>
</reference>
<proteinExistence type="predicted"/>
<name>A0AAW1SGH6_9CHLO</name>
<feature type="transmembrane region" description="Helical" evidence="2">
    <location>
        <begin position="83"/>
        <end position="102"/>
    </location>
</feature>
<keyword evidence="2" id="KW-1133">Transmembrane helix</keyword>